<evidence type="ECO:0000256" key="3">
    <source>
        <dbReference type="ARBA" id="ARBA00022490"/>
    </source>
</evidence>
<evidence type="ECO:0000256" key="5">
    <source>
        <dbReference type="ARBA" id="ARBA00022679"/>
    </source>
</evidence>
<evidence type="ECO:0000256" key="7">
    <source>
        <dbReference type="ARBA" id="ARBA00022777"/>
    </source>
</evidence>
<organism evidence="12 13">
    <name type="scientific">Thermophilibacter gallinarum</name>
    <dbReference type="NCBI Taxonomy" id="2779357"/>
    <lineage>
        <taxon>Bacteria</taxon>
        <taxon>Bacillati</taxon>
        <taxon>Actinomycetota</taxon>
        <taxon>Coriobacteriia</taxon>
        <taxon>Coriobacteriales</taxon>
        <taxon>Atopobiaceae</taxon>
        <taxon>Thermophilibacter</taxon>
    </lineage>
</organism>
<evidence type="ECO:0000259" key="11">
    <source>
        <dbReference type="PROSITE" id="PS51094"/>
    </source>
</evidence>
<dbReference type="Gene3D" id="3.40.930.10">
    <property type="entry name" value="Mannitol-specific EII, Chain A"/>
    <property type="match status" value="1"/>
</dbReference>
<keyword evidence="5" id="KW-0808">Transferase</keyword>
<dbReference type="PANTHER" id="PTHR36203:SF1">
    <property type="entry name" value="ASCORBATE-SPECIFIC PTS SYSTEM EIIA COMPONENT"/>
    <property type="match status" value="1"/>
</dbReference>
<evidence type="ECO:0000256" key="2">
    <source>
        <dbReference type="ARBA" id="ARBA00022448"/>
    </source>
</evidence>
<evidence type="ECO:0000256" key="4">
    <source>
        <dbReference type="ARBA" id="ARBA00022553"/>
    </source>
</evidence>
<dbReference type="PANTHER" id="PTHR36203">
    <property type="entry name" value="ASCORBATE-SPECIFIC PTS SYSTEM EIIA COMPONENT"/>
    <property type="match status" value="1"/>
</dbReference>
<accession>A0ABR9QSP3</accession>
<gene>
    <name evidence="12" type="ORF">INF26_04430</name>
</gene>
<evidence type="ECO:0000256" key="8">
    <source>
        <dbReference type="ARBA" id="ARBA00037387"/>
    </source>
</evidence>
<reference evidence="12 13" key="1">
    <citation type="submission" date="2020-10" db="EMBL/GenBank/DDBJ databases">
        <title>ChiBAC.</title>
        <authorList>
            <person name="Zenner C."/>
            <person name="Hitch T.C.A."/>
            <person name="Clavel T."/>
        </authorList>
    </citation>
    <scope>NUCLEOTIDE SEQUENCE [LARGE SCALE GENOMIC DNA]</scope>
    <source>
        <strain evidence="12 13">DSM 107455</strain>
    </source>
</reference>
<keyword evidence="2" id="KW-0813">Transport</keyword>
<evidence type="ECO:0000256" key="6">
    <source>
        <dbReference type="ARBA" id="ARBA00022683"/>
    </source>
</evidence>
<keyword evidence="12" id="KW-0762">Sugar transport</keyword>
<dbReference type="Proteomes" id="UP001194273">
    <property type="component" value="Unassembled WGS sequence"/>
</dbReference>
<keyword evidence="4" id="KW-0597">Phosphoprotein</keyword>
<feature type="domain" description="PTS EIIA type-2" evidence="11">
    <location>
        <begin position="3"/>
        <end position="144"/>
    </location>
</feature>
<keyword evidence="6" id="KW-0598">Phosphotransferase system</keyword>
<dbReference type="PROSITE" id="PS51094">
    <property type="entry name" value="PTS_EIIA_TYPE_2"/>
    <property type="match status" value="1"/>
</dbReference>
<dbReference type="Pfam" id="PF00359">
    <property type="entry name" value="PTS_EIIA_2"/>
    <property type="match status" value="1"/>
</dbReference>
<keyword evidence="7" id="KW-0418">Kinase</keyword>
<proteinExistence type="predicted"/>
<comment type="function">
    <text evidence="8">The phosphoenolpyruvate-dependent sugar phosphotransferase system (sugar PTS), a major carbohydrate active transport system, catalyzes the phosphorylation of incoming sugar substrates concomitantly with their translocation across the cell membrane. The enzyme II UlaABC PTS system is involved in ascorbate transport.</text>
</comment>
<dbReference type="InterPro" id="IPR051351">
    <property type="entry name" value="Ascorbate-PTS_EIIA_comp"/>
</dbReference>
<dbReference type="InterPro" id="IPR002178">
    <property type="entry name" value="PTS_EIIA_type-2_dom"/>
</dbReference>
<dbReference type="RefSeq" id="WP_193529530.1">
    <property type="nucleotide sequence ID" value="NZ_JADCJZ010000002.1"/>
</dbReference>
<sequence>MSDSIARDCVRTGVRAGTWQDAIRLAAAPLVERGSIEGSYVDRMISSVDELGPYIVLMPGFALAHAAPGDDVHVSDLSVALFDDEIFFGSDNDPVRVVMCLACVDRESHIARLQTVAEKLLDDTFVGRMVACTSEQQLYELVNA</sequence>
<evidence type="ECO:0000256" key="1">
    <source>
        <dbReference type="ARBA" id="ARBA00004496"/>
    </source>
</evidence>
<dbReference type="SUPFAM" id="SSF55804">
    <property type="entry name" value="Phoshotransferase/anion transport protein"/>
    <property type="match status" value="1"/>
</dbReference>
<comment type="subcellular location">
    <subcellularLocation>
        <location evidence="1">Cytoplasm</location>
    </subcellularLocation>
</comment>
<comment type="caution">
    <text evidence="12">The sequence shown here is derived from an EMBL/GenBank/DDBJ whole genome shotgun (WGS) entry which is preliminary data.</text>
</comment>
<evidence type="ECO:0000256" key="10">
    <source>
        <dbReference type="ARBA" id="ARBA00042072"/>
    </source>
</evidence>
<keyword evidence="3" id="KW-0963">Cytoplasm</keyword>
<evidence type="ECO:0000313" key="12">
    <source>
        <dbReference type="EMBL" id="MBE5024098.1"/>
    </source>
</evidence>
<keyword evidence="13" id="KW-1185">Reference proteome</keyword>
<dbReference type="EMBL" id="JADCJZ010000002">
    <property type="protein sequence ID" value="MBE5024098.1"/>
    <property type="molecule type" value="Genomic_DNA"/>
</dbReference>
<evidence type="ECO:0000313" key="13">
    <source>
        <dbReference type="Proteomes" id="UP001194273"/>
    </source>
</evidence>
<evidence type="ECO:0000256" key="9">
    <source>
        <dbReference type="ARBA" id="ARBA00041175"/>
    </source>
</evidence>
<dbReference type="InterPro" id="IPR016152">
    <property type="entry name" value="PTrfase/Anion_transptr"/>
</dbReference>
<protein>
    <recommendedName>
        <fullName evidence="9">Ascorbate-specific PTS system EIIA component</fullName>
    </recommendedName>
    <alternativeName>
        <fullName evidence="10">Ascorbate-specific phosphotransferase enzyme IIA component</fullName>
    </alternativeName>
</protein>
<name>A0ABR9QSP3_9ACTN</name>